<dbReference type="GO" id="GO:0018836">
    <property type="term" value="F:alkylmercury lyase activity"/>
    <property type="evidence" value="ECO:0007669"/>
    <property type="project" value="InterPro"/>
</dbReference>
<gene>
    <name evidence="1" type="ORF">E6H05_13175</name>
</gene>
<evidence type="ECO:0000313" key="2">
    <source>
        <dbReference type="Proteomes" id="UP000318834"/>
    </source>
</evidence>
<dbReference type="Gene3D" id="3.30.450.410">
    <property type="match status" value="1"/>
</dbReference>
<accession>A0A537II21</accession>
<dbReference type="SUPFAM" id="SSF160387">
    <property type="entry name" value="NosL/MerB-like"/>
    <property type="match status" value="1"/>
</dbReference>
<dbReference type="EMBL" id="VBAP01000129">
    <property type="protein sequence ID" value="TMI70930.1"/>
    <property type="molecule type" value="Genomic_DNA"/>
</dbReference>
<evidence type="ECO:0008006" key="3">
    <source>
        <dbReference type="Google" id="ProtNLM"/>
    </source>
</evidence>
<reference evidence="1 2" key="1">
    <citation type="journal article" date="2019" name="Nat. Microbiol.">
        <title>Mediterranean grassland soil C-N compound turnover is dependent on rainfall and depth, and is mediated by genomically divergent microorganisms.</title>
        <authorList>
            <person name="Diamond S."/>
            <person name="Andeer P.F."/>
            <person name="Li Z."/>
            <person name="Crits-Christoph A."/>
            <person name="Burstein D."/>
            <person name="Anantharaman K."/>
            <person name="Lane K.R."/>
            <person name="Thomas B.C."/>
            <person name="Pan C."/>
            <person name="Northen T.R."/>
            <person name="Banfield J.F."/>
        </authorList>
    </citation>
    <scope>NUCLEOTIDE SEQUENCE [LARGE SCALE GENOMIC DNA]</scope>
    <source>
        <strain evidence="1">NP_8</strain>
    </source>
</reference>
<dbReference type="Proteomes" id="UP000318834">
    <property type="component" value="Unassembled WGS sequence"/>
</dbReference>
<comment type="caution">
    <text evidence="1">The sequence shown here is derived from an EMBL/GenBank/DDBJ whole genome shotgun (WGS) entry which is preliminary data.</text>
</comment>
<dbReference type="InterPro" id="IPR004927">
    <property type="entry name" value="MerB"/>
</dbReference>
<evidence type="ECO:0000313" key="1">
    <source>
        <dbReference type="EMBL" id="TMI70930.1"/>
    </source>
</evidence>
<dbReference type="Pfam" id="PF03243">
    <property type="entry name" value="MerB"/>
    <property type="match status" value="1"/>
</dbReference>
<organism evidence="1 2">
    <name type="scientific">Candidatus Segetimicrobium genomatis</name>
    <dbReference type="NCBI Taxonomy" id="2569760"/>
    <lineage>
        <taxon>Bacteria</taxon>
        <taxon>Bacillati</taxon>
        <taxon>Candidatus Sysuimicrobiota</taxon>
        <taxon>Candidatus Sysuimicrobiia</taxon>
        <taxon>Candidatus Sysuimicrobiales</taxon>
        <taxon>Candidatus Segetimicrobiaceae</taxon>
        <taxon>Candidatus Segetimicrobium</taxon>
    </lineage>
</organism>
<name>A0A537II21_9BACT</name>
<sequence length="217" mass="23253">MEVYPVAFREIMVSYTAVDDRVHAAVLHELLLRQTPTVEQLARVTGLPAIAVDDAMGRLRERGAVVGDPTGGVVAAYPLSGVPTSHVVALDVAVAWANCAVDALAVPAMVGRPGTISSQCTLCSGSITIDVEGTVVRSREPAGVVVAYGGLTDCRDRPALVRSCPFVNFFCGEAHAAQWQPPTTWSGRFLSLDQAARLAVSNFHHVIEVYQRFRPEQ</sequence>
<dbReference type="AlphaFoldDB" id="A0A537II21"/>
<proteinExistence type="predicted"/>
<protein>
    <recommendedName>
        <fullName evidence="3">Alkylmercury lyase</fullName>
    </recommendedName>
</protein>
<dbReference type="InterPro" id="IPR053717">
    <property type="entry name" value="MerB_lyase_sf"/>
</dbReference>